<dbReference type="AlphaFoldDB" id="A0A972W1P2"/>
<evidence type="ECO:0000313" key="3">
    <source>
        <dbReference type="Proteomes" id="UP000754644"/>
    </source>
</evidence>
<feature type="chain" id="PRO_5036986720" description="ABC-type transport auxiliary lipoprotein component domain-containing protein" evidence="1">
    <location>
        <begin position="21"/>
        <end position="164"/>
    </location>
</feature>
<protein>
    <recommendedName>
        <fullName evidence="4">ABC-type transport auxiliary lipoprotein component domain-containing protein</fullName>
    </recommendedName>
</protein>
<dbReference type="Proteomes" id="UP000754644">
    <property type="component" value="Unassembled WGS sequence"/>
</dbReference>
<sequence>MTRAALLTLVLLLSACATQHRDISVTVHAPEALIVAGTPTLPYFNISIAVFSNPSLIPDNASAGRINRIYGPIHEAEANYLPIILRNSLIESGHWGAVRVGPSEDVAAELQITATILTSTALDLALHVKVVDSRGGIWIDNLSSDQAQTAAYAVDERLRQDPFH</sequence>
<keyword evidence="1" id="KW-0732">Signal</keyword>
<proteinExistence type="predicted"/>
<comment type="caution">
    <text evidence="2">The sequence shown here is derived from an EMBL/GenBank/DDBJ whole genome shotgun (WGS) entry which is preliminary data.</text>
</comment>
<evidence type="ECO:0000256" key="1">
    <source>
        <dbReference type="SAM" id="SignalP"/>
    </source>
</evidence>
<gene>
    <name evidence="2" type="ORF">HQ497_15165</name>
</gene>
<dbReference type="PROSITE" id="PS51257">
    <property type="entry name" value="PROKAR_LIPOPROTEIN"/>
    <property type="match status" value="1"/>
</dbReference>
<organism evidence="2 3">
    <name type="scientific">SAR86 cluster bacterium</name>
    <dbReference type="NCBI Taxonomy" id="2030880"/>
    <lineage>
        <taxon>Bacteria</taxon>
        <taxon>Pseudomonadati</taxon>
        <taxon>Pseudomonadota</taxon>
        <taxon>Gammaproteobacteria</taxon>
        <taxon>SAR86 cluster</taxon>
    </lineage>
</organism>
<name>A0A972W1P2_9GAMM</name>
<feature type="signal peptide" evidence="1">
    <location>
        <begin position="1"/>
        <end position="20"/>
    </location>
</feature>
<dbReference type="EMBL" id="JABMOJ010000565">
    <property type="protein sequence ID" value="NQV66697.1"/>
    <property type="molecule type" value="Genomic_DNA"/>
</dbReference>
<reference evidence="2" key="1">
    <citation type="submission" date="2020-05" db="EMBL/GenBank/DDBJ databases">
        <title>Sulfur intermediates as new biogeochemical hubs in an aquatic model microbial ecosystem.</title>
        <authorList>
            <person name="Vigneron A."/>
        </authorList>
    </citation>
    <scope>NUCLEOTIDE SEQUENCE</scope>
    <source>
        <strain evidence="2">Bin.250</strain>
    </source>
</reference>
<evidence type="ECO:0008006" key="4">
    <source>
        <dbReference type="Google" id="ProtNLM"/>
    </source>
</evidence>
<evidence type="ECO:0000313" key="2">
    <source>
        <dbReference type="EMBL" id="NQV66697.1"/>
    </source>
</evidence>
<accession>A0A972W1P2</accession>